<dbReference type="OMA" id="VYWDCPW"/>
<dbReference type="OrthoDB" id="2727348at2759"/>
<reference evidence="2 3" key="1">
    <citation type="submission" date="2016-10" db="EMBL/GenBank/DDBJ databases">
        <title>Genome sequence of the basidiomycete white-rot fungus Trametes pubescens.</title>
        <authorList>
            <person name="Makela M.R."/>
            <person name="Granchi Z."/>
            <person name="Peng M."/>
            <person name="De Vries R.P."/>
            <person name="Grigoriev I."/>
            <person name="Riley R."/>
            <person name="Hilden K."/>
        </authorList>
    </citation>
    <scope>NUCLEOTIDE SEQUENCE [LARGE SCALE GENOMIC DNA]</scope>
    <source>
        <strain evidence="2 3">FBCC735</strain>
    </source>
</reference>
<dbReference type="Pfam" id="PF06355">
    <property type="entry name" value="Aegerolysin"/>
    <property type="match status" value="1"/>
</dbReference>
<keyword evidence="3" id="KW-1185">Reference proteome</keyword>
<gene>
    <name evidence="2" type="ORF">TRAPUB_5034</name>
</gene>
<dbReference type="InterPro" id="IPR009413">
    <property type="entry name" value="Aegerolysin-typ"/>
</dbReference>
<comment type="similarity">
    <text evidence="1">Belongs to the aegerolysin family.</text>
</comment>
<proteinExistence type="inferred from homology"/>
<dbReference type="GO" id="GO:0019836">
    <property type="term" value="P:symbiont-mediated hemolysis of host erythrocyte"/>
    <property type="evidence" value="ECO:0007669"/>
    <property type="project" value="InterPro"/>
</dbReference>
<protein>
    <submittedName>
        <fullName evidence="2">Aegerolysin Aa-Pri1</fullName>
    </submittedName>
</protein>
<dbReference type="Gene3D" id="2.60.270.50">
    <property type="match status" value="1"/>
</dbReference>
<evidence type="ECO:0000313" key="3">
    <source>
        <dbReference type="Proteomes" id="UP000184267"/>
    </source>
</evidence>
<dbReference type="EMBL" id="MNAD01001552">
    <property type="protein sequence ID" value="OJT04244.1"/>
    <property type="molecule type" value="Genomic_DNA"/>
</dbReference>
<evidence type="ECO:0000313" key="2">
    <source>
        <dbReference type="EMBL" id="OJT04244.1"/>
    </source>
</evidence>
<sequence length="174" mass="19005">MNHELAQAFNPIAEGICVTEDVSDTKDFEVSDNDDRQRAYAQWVSIEITNYGPHPVKIKNVYASRGKLYIDGKKDKEVKPSYFENTTINPNGSLTIAGCGRSNAASGTEGGFDIVDPSRGDGIIRTVHWDCPWGKKKNKWSVSGSLSGWEVDDKGANMDSGALGNITIETVYKG</sequence>
<accession>A0A1M2V9G6</accession>
<organism evidence="2 3">
    <name type="scientific">Trametes pubescens</name>
    <name type="common">White-rot fungus</name>
    <dbReference type="NCBI Taxonomy" id="154538"/>
    <lineage>
        <taxon>Eukaryota</taxon>
        <taxon>Fungi</taxon>
        <taxon>Dikarya</taxon>
        <taxon>Basidiomycota</taxon>
        <taxon>Agaricomycotina</taxon>
        <taxon>Agaricomycetes</taxon>
        <taxon>Polyporales</taxon>
        <taxon>Polyporaceae</taxon>
        <taxon>Trametes</taxon>
    </lineage>
</organism>
<evidence type="ECO:0000256" key="1">
    <source>
        <dbReference type="ARBA" id="ARBA00010795"/>
    </source>
</evidence>
<dbReference type="STRING" id="154538.A0A1M2V9G6"/>
<name>A0A1M2V9G6_TRAPU</name>
<dbReference type="Proteomes" id="UP000184267">
    <property type="component" value="Unassembled WGS sequence"/>
</dbReference>
<dbReference type="AlphaFoldDB" id="A0A1M2V9G6"/>
<comment type="caution">
    <text evidence="2">The sequence shown here is derived from an EMBL/GenBank/DDBJ whole genome shotgun (WGS) entry which is preliminary data.</text>
</comment>